<evidence type="ECO:0000256" key="4">
    <source>
        <dbReference type="ARBA" id="ARBA00022989"/>
    </source>
</evidence>
<dbReference type="GO" id="GO:0005886">
    <property type="term" value="C:plasma membrane"/>
    <property type="evidence" value="ECO:0007669"/>
    <property type="project" value="UniProtKB-SubCell"/>
</dbReference>
<dbReference type="AlphaFoldDB" id="A0A6J7ND41"/>
<feature type="transmembrane region" description="Helical" evidence="6">
    <location>
        <begin position="81"/>
        <end position="99"/>
    </location>
</feature>
<dbReference type="Pfam" id="PF05425">
    <property type="entry name" value="CopD"/>
    <property type="match status" value="1"/>
</dbReference>
<comment type="subcellular location">
    <subcellularLocation>
        <location evidence="1">Cell membrane</location>
        <topology evidence="1">Multi-pass membrane protein</topology>
    </subcellularLocation>
</comment>
<feature type="transmembrane region" description="Helical" evidence="6">
    <location>
        <begin position="430"/>
        <end position="453"/>
    </location>
</feature>
<gene>
    <name evidence="8" type="ORF">UFOPK3957_00873</name>
</gene>
<evidence type="ECO:0000256" key="2">
    <source>
        <dbReference type="ARBA" id="ARBA00022475"/>
    </source>
</evidence>
<protein>
    <submittedName>
        <fullName evidence="8">Unannotated protein</fullName>
    </submittedName>
</protein>
<reference evidence="8" key="1">
    <citation type="submission" date="2020-05" db="EMBL/GenBank/DDBJ databases">
        <authorList>
            <person name="Chiriac C."/>
            <person name="Salcher M."/>
            <person name="Ghai R."/>
            <person name="Kavagutti S V."/>
        </authorList>
    </citation>
    <scope>NUCLEOTIDE SEQUENCE</scope>
</reference>
<name>A0A6J7ND41_9ZZZZ</name>
<feature type="domain" description="Copper resistance protein D" evidence="7">
    <location>
        <begin position="262"/>
        <end position="365"/>
    </location>
</feature>
<keyword evidence="4 6" id="KW-1133">Transmembrane helix</keyword>
<feature type="transmembrane region" description="Helical" evidence="6">
    <location>
        <begin position="520"/>
        <end position="540"/>
    </location>
</feature>
<feature type="transmembrane region" description="Helical" evidence="6">
    <location>
        <begin position="263"/>
        <end position="283"/>
    </location>
</feature>
<evidence type="ECO:0000256" key="5">
    <source>
        <dbReference type="ARBA" id="ARBA00023136"/>
    </source>
</evidence>
<keyword evidence="2" id="KW-1003">Cell membrane</keyword>
<dbReference type="PANTHER" id="PTHR34820">
    <property type="entry name" value="INNER MEMBRANE PROTEIN YEBZ"/>
    <property type="match status" value="1"/>
</dbReference>
<dbReference type="InterPro" id="IPR008457">
    <property type="entry name" value="Cu-R_CopD_dom"/>
</dbReference>
<evidence type="ECO:0000256" key="3">
    <source>
        <dbReference type="ARBA" id="ARBA00022692"/>
    </source>
</evidence>
<dbReference type="PANTHER" id="PTHR34820:SF4">
    <property type="entry name" value="INNER MEMBRANE PROTEIN YEBZ"/>
    <property type="match status" value="1"/>
</dbReference>
<feature type="transmembrane region" description="Helical" evidence="6">
    <location>
        <begin position="152"/>
        <end position="174"/>
    </location>
</feature>
<feature type="transmembrane region" description="Helical" evidence="6">
    <location>
        <begin position="36"/>
        <end position="61"/>
    </location>
</feature>
<keyword evidence="5 6" id="KW-0472">Membrane</keyword>
<proteinExistence type="predicted"/>
<dbReference type="InterPro" id="IPR032694">
    <property type="entry name" value="CopC/D"/>
</dbReference>
<evidence type="ECO:0000256" key="1">
    <source>
        <dbReference type="ARBA" id="ARBA00004651"/>
    </source>
</evidence>
<keyword evidence="3 6" id="KW-0812">Transmembrane</keyword>
<feature type="transmembrane region" description="Helical" evidence="6">
    <location>
        <begin position="490"/>
        <end position="508"/>
    </location>
</feature>
<feature type="transmembrane region" description="Helical" evidence="6">
    <location>
        <begin position="465"/>
        <end position="483"/>
    </location>
</feature>
<feature type="transmembrane region" description="Helical" evidence="6">
    <location>
        <begin position="227"/>
        <end position="251"/>
    </location>
</feature>
<evidence type="ECO:0000256" key="6">
    <source>
        <dbReference type="SAM" id="Phobius"/>
    </source>
</evidence>
<evidence type="ECO:0000313" key="8">
    <source>
        <dbReference type="EMBL" id="CAB4988409.1"/>
    </source>
</evidence>
<evidence type="ECO:0000259" key="7">
    <source>
        <dbReference type="Pfam" id="PF05425"/>
    </source>
</evidence>
<sequence length="572" mass="59915">MGSMTGRLRGRQHEVNDGNSSGRLLASVSRWHGARLWWGLPILLALLWLAGLTSVVSYPGLPSPPEITIWLMPATRYARDIAAALTVGSIVVGGLLMSPGSIRVLGWARRWAAAWLALVLLGLVLTRSEVEALSPIDALAPGSLLPLLVGEIVGRVFLSQVVALIAIIAITWAIERRQAPLGSRSGPLSAWSAGRILAGLCAVLAVGAAAAPAFVGHAGLHDSHSAATVSLLIHIAAVSIWVGGLAVVVALGRVDPQSARGVLRGFSVLALWCVILIAETGLLNASLRLSLPSEFIGTLYGSLIIGKAVLLGWLVALGYRQRRRVIDPLAGVGADGSDPMMRTLARYASWEFGIMGLAIALSVALARIGPAPAEIATGTYSPVALAVLAIGLPLLLAWLPGVRSVDRPSAAGFAQSNPRPRRRPRMIRRLLPWLSSHSELPAVILLVVVADVAGLQALNAVLGDQLGTIVGVIAIVGAGWLWATCTASKQGWSGVVVVMAGWPVVMWVNSLGQVASLDPGVRMTVASVIAVEIALGAMLLRRRALTTRGDVPERVSGPVVHHADCEPKAVIR</sequence>
<dbReference type="EMBL" id="CAFBOM010000133">
    <property type="protein sequence ID" value="CAB4988409.1"/>
    <property type="molecule type" value="Genomic_DNA"/>
</dbReference>
<feature type="transmembrane region" description="Helical" evidence="6">
    <location>
        <begin position="295"/>
        <end position="319"/>
    </location>
</feature>
<feature type="transmembrane region" description="Helical" evidence="6">
    <location>
        <begin position="111"/>
        <end position="128"/>
    </location>
</feature>
<accession>A0A6J7ND41</accession>
<feature type="transmembrane region" description="Helical" evidence="6">
    <location>
        <begin position="347"/>
        <end position="368"/>
    </location>
</feature>
<feature type="transmembrane region" description="Helical" evidence="6">
    <location>
        <begin position="195"/>
        <end position="215"/>
    </location>
</feature>
<dbReference type="GO" id="GO:0006825">
    <property type="term" value="P:copper ion transport"/>
    <property type="evidence" value="ECO:0007669"/>
    <property type="project" value="InterPro"/>
</dbReference>
<feature type="transmembrane region" description="Helical" evidence="6">
    <location>
        <begin position="380"/>
        <end position="399"/>
    </location>
</feature>
<organism evidence="8">
    <name type="scientific">freshwater metagenome</name>
    <dbReference type="NCBI Taxonomy" id="449393"/>
    <lineage>
        <taxon>unclassified sequences</taxon>
        <taxon>metagenomes</taxon>
        <taxon>ecological metagenomes</taxon>
    </lineage>
</organism>